<accession>A0A540X9D1</accession>
<dbReference type="OrthoDB" id="3388630at2"/>
<dbReference type="EMBL" id="VIFM01000003">
    <property type="protein sequence ID" value="TQF17832.1"/>
    <property type="molecule type" value="Genomic_DNA"/>
</dbReference>
<reference evidence="2 3" key="1">
    <citation type="submission" date="2019-06" db="EMBL/GenBank/DDBJ databases">
        <authorList>
            <person name="Livingstone P."/>
            <person name="Whitworth D."/>
        </authorList>
    </citation>
    <scope>NUCLEOTIDE SEQUENCE [LARGE SCALE GENOMIC DNA]</scope>
    <source>
        <strain evidence="2 3">AM401</strain>
    </source>
</reference>
<gene>
    <name evidence="2" type="ORF">FJV41_01435</name>
</gene>
<dbReference type="AlphaFoldDB" id="A0A540X9D1"/>
<sequence length="145" mass="16318">MHLAHPSADACANFVHGFDAAWGGGLLFGFREWLIVKVDSGSNFGWSGLVVLLARKSGHPKFDPTEEKPENVAFLLDTLETFLAERKTMDGPRTIFLRFDDWLRKQEWYDSESPGWVPRQSDLAKTPQSTKASRGRSNKPSRQAP</sequence>
<protein>
    <submittedName>
        <fullName evidence="2">Uncharacterized protein</fullName>
    </submittedName>
</protein>
<proteinExistence type="predicted"/>
<dbReference type="Proteomes" id="UP000315369">
    <property type="component" value="Unassembled WGS sequence"/>
</dbReference>
<keyword evidence="3" id="KW-1185">Reference proteome</keyword>
<dbReference type="RefSeq" id="WP_141640555.1">
    <property type="nucleotide sequence ID" value="NZ_VIFM01000003.1"/>
</dbReference>
<evidence type="ECO:0000313" key="2">
    <source>
        <dbReference type="EMBL" id="TQF17832.1"/>
    </source>
</evidence>
<name>A0A540X9D1_9BACT</name>
<comment type="caution">
    <text evidence="2">The sequence shown here is derived from an EMBL/GenBank/DDBJ whole genome shotgun (WGS) entry which is preliminary data.</text>
</comment>
<feature type="region of interest" description="Disordered" evidence="1">
    <location>
        <begin position="111"/>
        <end position="145"/>
    </location>
</feature>
<evidence type="ECO:0000313" key="3">
    <source>
        <dbReference type="Proteomes" id="UP000315369"/>
    </source>
</evidence>
<organism evidence="2 3">
    <name type="scientific">Myxococcus llanfairpwllgwyngyllgogerychwyrndrobwllllantysiliogogogochensis</name>
    <dbReference type="NCBI Taxonomy" id="2590453"/>
    <lineage>
        <taxon>Bacteria</taxon>
        <taxon>Pseudomonadati</taxon>
        <taxon>Myxococcota</taxon>
        <taxon>Myxococcia</taxon>
        <taxon>Myxococcales</taxon>
        <taxon>Cystobacterineae</taxon>
        <taxon>Myxococcaceae</taxon>
        <taxon>Myxococcus</taxon>
    </lineage>
</organism>
<evidence type="ECO:0000256" key="1">
    <source>
        <dbReference type="SAM" id="MobiDB-lite"/>
    </source>
</evidence>